<organism evidence="11 12">
    <name type="scientific">Sporolactobacillus shoreae</name>
    <dbReference type="NCBI Taxonomy" id="1465501"/>
    <lineage>
        <taxon>Bacteria</taxon>
        <taxon>Bacillati</taxon>
        <taxon>Bacillota</taxon>
        <taxon>Bacilli</taxon>
        <taxon>Bacillales</taxon>
        <taxon>Sporolactobacillaceae</taxon>
        <taxon>Sporolactobacillus</taxon>
    </lineage>
</organism>
<evidence type="ECO:0000256" key="3">
    <source>
        <dbReference type="ARBA" id="ARBA00022692"/>
    </source>
</evidence>
<evidence type="ECO:0000313" key="12">
    <source>
        <dbReference type="Proteomes" id="UP000298347"/>
    </source>
</evidence>
<dbReference type="InterPro" id="IPR027359">
    <property type="entry name" value="Volt_channel_dom_sf"/>
</dbReference>
<evidence type="ECO:0000256" key="5">
    <source>
        <dbReference type="ARBA" id="ARBA00023065"/>
    </source>
</evidence>
<feature type="transmembrane region" description="Helical" evidence="9">
    <location>
        <begin position="155"/>
        <end position="174"/>
    </location>
</feature>
<dbReference type="GO" id="GO:0005249">
    <property type="term" value="F:voltage-gated potassium channel activity"/>
    <property type="evidence" value="ECO:0007669"/>
    <property type="project" value="InterPro"/>
</dbReference>
<evidence type="ECO:0000259" key="10">
    <source>
        <dbReference type="Pfam" id="PF07885"/>
    </source>
</evidence>
<evidence type="ECO:0000256" key="4">
    <source>
        <dbReference type="ARBA" id="ARBA00022989"/>
    </source>
</evidence>
<feature type="coiled-coil region" evidence="8">
    <location>
        <begin position="218"/>
        <end position="245"/>
    </location>
</feature>
<keyword evidence="7 11" id="KW-0407">Ion channel</keyword>
<dbReference type="OrthoDB" id="9785285at2"/>
<dbReference type="Gene3D" id="1.10.287.70">
    <property type="match status" value="1"/>
</dbReference>
<feature type="transmembrane region" description="Helical" evidence="9">
    <location>
        <begin position="43"/>
        <end position="61"/>
    </location>
</feature>
<proteinExistence type="predicted"/>
<evidence type="ECO:0000256" key="1">
    <source>
        <dbReference type="ARBA" id="ARBA00004141"/>
    </source>
</evidence>
<dbReference type="AlphaFoldDB" id="A0A4Z0GIN0"/>
<dbReference type="GO" id="GO:0008076">
    <property type="term" value="C:voltage-gated potassium channel complex"/>
    <property type="evidence" value="ECO:0007669"/>
    <property type="project" value="InterPro"/>
</dbReference>
<protein>
    <submittedName>
        <fullName evidence="11">Two pore domain potassium channel family protein</fullName>
    </submittedName>
</protein>
<keyword evidence="6 9" id="KW-0472">Membrane</keyword>
<keyword evidence="2" id="KW-0813">Transport</keyword>
<keyword evidence="12" id="KW-1185">Reference proteome</keyword>
<keyword evidence="5" id="KW-0406">Ion transport</keyword>
<dbReference type="Gene3D" id="1.20.120.350">
    <property type="entry name" value="Voltage-gated potassium channels. Chain C"/>
    <property type="match status" value="1"/>
</dbReference>
<feature type="domain" description="Potassium channel" evidence="10">
    <location>
        <begin position="133"/>
        <end position="205"/>
    </location>
</feature>
<comment type="caution">
    <text evidence="11">The sequence shown here is derived from an EMBL/GenBank/DDBJ whole genome shotgun (WGS) entry which is preliminary data.</text>
</comment>
<feature type="transmembrane region" description="Helical" evidence="9">
    <location>
        <begin position="180"/>
        <end position="200"/>
    </location>
</feature>
<keyword evidence="8" id="KW-0175">Coiled coil</keyword>
<dbReference type="InterPro" id="IPR013099">
    <property type="entry name" value="K_chnl_dom"/>
</dbReference>
<evidence type="ECO:0000256" key="8">
    <source>
        <dbReference type="SAM" id="Coils"/>
    </source>
</evidence>
<keyword evidence="4 9" id="KW-1133">Transmembrane helix</keyword>
<dbReference type="Pfam" id="PF07885">
    <property type="entry name" value="Ion_trans_2"/>
    <property type="match status" value="1"/>
</dbReference>
<sequence length="253" mass="28786">MAKNKLIFMYHLIVVLLILSSVTLVLFSFFHKISMIDFPYNDINNGILLLFVIDYCVRLFTAQDKKHFLIENAFDLLGLIPMHPLFVIFRLARIVRILRYHHIFVVLGIDGKFTGSIHQFIYSTGVIYLFSISVVILVLSALLYSMVEKISLSNALWWAITTATTVGYGDIYPRTFVGKIIASILMIGGIGFIGLLTSTITDFFTVTKEHEGTDEADLKKLIVTIDELSRKVDHLSDQVNHLNKQSNKPDRKK</sequence>
<feature type="transmembrane region" description="Helical" evidence="9">
    <location>
        <begin position="7"/>
        <end position="31"/>
    </location>
</feature>
<dbReference type="GO" id="GO:0001508">
    <property type="term" value="P:action potential"/>
    <property type="evidence" value="ECO:0007669"/>
    <property type="project" value="TreeGrafter"/>
</dbReference>
<keyword evidence="3 9" id="KW-0812">Transmembrane</keyword>
<comment type="subcellular location">
    <subcellularLocation>
        <location evidence="1">Membrane</location>
        <topology evidence="1">Multi-pass membrane protein</topology>
    </subcellularLocation>
</comment>
<evidence type="ECO:0000313" key="11">
    <source>
        <dbReference type="EMBL" id="TGA96446.1"/>
    </source>
</evidence>
<dbReference type="Proteomes" id="UP000298347">
    <property type="component" value="Unassembled WGS sequence"/>
</dbReference>
<dbReference type="RefSeq" id="WP_135349675.1">
    <property type="nucleotide sequence ID" value="NZ_SRJD01000024.1"/>
</dbReference>
<dbReference type="PANTHER" id="PTHR11537">
    <property type="entry name" value="VOLTAGE-GATED POTASSIUM CHANNEL"/>
    <property type="match status" value="1"/>
</dbReference>
<name>A0A4Z0GIN0_9BACL</name>
<evidence type="ECO:0000256" key="2">
    <source>
        <dbReference type="ARBA" id="ARBA00022448"/>
    </source>
</evidence>
<accession>A0A4Z0GIN0</accession>
<feature type="transmembrane region" description="Helical" evidence="9">
    <location>
        <begin position="73"/>
        <end position="92"/>
    </location>
</feature>
<dbReference type="PANTHER" id="PTHR11537:SF254">
    <property type="entry name" value="POTASSIUM VOLTAGE-GATED CHANNEL PROTEIN SHAB"/>
    <property type="match status" value="1"/>
</dbReference>
<feature type="transmembrane region" description="Helical" evidence="9">
    <location>
        <begin position="120"/>
        <end position="143"/>
    </location>
</feature>
<gene>
    <name evidence="11" type="ORF">E4665_15340</name>
</gene>
<evidence type="ECO:0000256" key="6">
    <source>
        <dbReference type="ARBA" id="ARBA00023136"/>
    </source>
</evidence>
<dbReference type="EMBL" id="SRJD01000024">
    <property type="protein sequence ID" value="TGA96446.1"/>
    <property type="molecule type" value="Genomic_DNA"/>
</dbReference>
<reference evidence="11 12" key="1">
    <citation type="journal article" date="2015" name="Int. J. Syst. Evol. Microbiol.">
        <title>Sporolactobacillus shoreae sp. nov. and Sporolactobacillus spathodeae sp. nov., two spore-forming lactic acid bacteria isolated from tree barks in Thailand.</title>
        <authorList>
            <person name="Thamacharoensuk T."/>
            <person name="Kitahara M."/>
            <person name="Ohkuma M."/>
            <person name="Thongchul N."/>
            <person name="Tanasupawat S."/>
        </authorList>
    </citation>
    <scope>NUCLEOTIDE SEQUENCE [LARGE SCALE GENOMIC DNA]</scope>
    <source>
        <strain evidence="11 12">BK92</strain>
    </source>
</reference>
<dbReference type="InterPro" id="IPR028325">
    <property type="entry name" value="VG_K_chnl"/>
</dbReference>
<evidence type="ECO:0000256" key="7">
    <source>
        <dbReference type="ARBA" id="ARBA00023303"/>
    </source>
</evidence>
<dbReference type="SUPFAM" id="SSF81324">
    <property type="entry name" value="Voltage-gated potassium channels"/>
    <property type="match status" value="1"/>
</dbReference>
<evidence type="ECO:0000256" key="9">
    <source>
        <dbReference type="SAM" id="Phobius"/>
    </source>
</evidence>